<dbReference type="PANTHER" id="PTHR45663:SF11">
    <property type="entry name" value="GEO12009P1"/>
    <property type="match status" value="1"/>
</dbReference>
<dbReference type="PROSITE" id="PS51352">
    <property type="entry name" value="THIOREDOXIN_2"/>
    <property type="match status" value="1"/>
</dbReference>
<evidence type="ECO:0000256" key="8">
    <source>
        <dbReference type="PIRSR" id="PIRSR000077-1"/>
    </source>
</evidence>
<evidence type="ECO:0000256" key="2">
    <source>
        <dbReference type="ARBA" id="ARBA00022448"/>
    </source>
</evidence>
<sequence>METQVITVTDDSFEKLVLAADSPVVVDFWAEWCGPCRMVSPILDEIAAEHAGELTVAKLNVDENPKTAARYNVMAIPTIAVFHNGSLAKTILGAHPKAEFERQLADYISGS</sequence>
<feature type="active site" description="Nucleophile" evidence="8">
    <location>
        <position position="36"/>
    </location>
</feature>
<organism evidence="11 12">
    <name type="scientific">Nonomuraea aridisoli</name>
    <dbReference type="NCBI Taxonomy" id="2070368"/>
    <lineage>
        <taxon>Bacteria</taxon>
        <taxon>Bacillati</taxon>
        <taxon>Actinomycetota</taxon>
        <taxon>Actinomycetes</taxon>
        <taxon>Streptosporangiales</taxon>
        <taxon>Streptosporangiaceae</taxon>
        <taxon>Nonomuraea</taxon>
    </lineage>
</organism>
<dbReference type="EMBL" id="POUD01000089">
    <property type="protein sequence ID" value="PZG16182.1"/>
    <property type="molecule type" value="Genomic_DNA"/>
</dbReference>
<gene>
    <name evidence="11" type="primary">trxA</name>
    <name evidence="11" type="ORF">C1J01_21660</name>
</gene>
<evidence type="ECO:0000256" key="4">
    <source>
        <dbReference type="ARBA" id="ARBA00023157"/>
    </source>
</evidence>
<evidence type="ECO:0000313" key="12">
    <source>
        <dbReference type="Proteomes" id="UP000249304"/>
    </source>
</evidence>
<dbReference type="PROSITE" id="PS00194">
    <property type="entry name" value="THIOREDOXIN_1"/>
    <property type="match status" value="1"/>
</dbReference>
<keyword evidence="5 9" id="KW-0676">Redox-active center</keyword>
<feature type="active site" description="Nucleophile" evidence="8">
    <location>
        <position position="33"/>
    </location>
</feature>
<evidence type="ECO:0000259" key="10">
    <source>
        <dbReference type="PROSITE" id="PS51352"/>
    </source>
</evidence>
<feature type="site" description="Contributes to redox potential value" evidence="8">
    <location>
        <position position="34"/>
    </location>
</feature>
<feature type="site" description="Contributes to redox potential value" evidence="8">
    <location>
        <position position="35"/>
    </location>
</feature>
<feature type="domain" description="Thioredoxin" evidence="10">
    <location>
        <begin position="1"/>
        <end position="110"/>
    </location>
</feature>
<name>A0A2W2DWF8_9ACTN</name>
<dbReference type="OrthoDB" id="9790390at2"/>
<proteinExistence type="inferred from homology"/>
<dbReference type="Gene3D" id="3.40.30.10">
    <property type="entry name" value="Glutaredoxin"/>
    <property type="match status" value="1"/>
</dbReference>
<dbReference type="Proteomes" id="UP000249304">
    <property type="component" value="Unassembled WGS sequence"/>
</dbReference>
<dbReference type="Pfam" id="PF00085">
    <property type="entry name" value="Thioredoxin"/>
    <property type="match status" value="1"/>
</dbReference>
<dbReference type="InterPro" id="IPR017937">
    <property type="entry name" value="Thioredoxin_CS"/>
</dbReference>
<dbReference type="SUPFAM" id="SSF52833">
    <property type="entry name" value="Thioredoxin-like"/>
    <property type="match status" value="1"/>
</dbReference>
<evidence type="ECO:0000256" key="3">
    <source>
        <dbReference type="ARBA" id="ARBA00022982"/>
    </source>
</evidence>
<accession>A0A2W2DWF8</accession>
<dbReference type="InterPro" id="IPR005746">
    <property type="entry name" value="Thioredoxin"/>
</dbReference>
<comment type="similarity">
    <text evidence="1 7">Belongs to the thioredoxin family.</text>
</comment>
<keyword evidence="2" id="KW-0813">Transport</keyword>
<dbReference type="GO" id="GO:0045454">
    <property type="term" value="P:cell redox homeostasis"/>
    <property type="evidence" value="ECO:0007669"/>
    <property type="project" value="TreeGrafter"/>
</dbReference>
<feature type="site" description="Deprotonates C-terminal active site Cys" evidence="8">
    <location>
        <position position="27"/>
    </location>
</feature>
<dbReference type="CDD" id="cd02947">
    <property type="entry name" value="TRX_family"/>
    <property type="match status" value="1"/>
</dbReference>
<reference evidence="11 12" key="1">
    <citation type="submission" date="2018-01" db="EMBL/GenBank/DDBJ databases">
        <title>Draft genome sequence of Nonomuraea sp. KC333.</title>
        <authorList>
            <person name="Sahin N."/>
            <person name="Saygin H."/>
            <person name="Ay H."/>
        </authorList>
    </citation>
    <scope>NUCLEOTIDE SEQUENCE [LARGE SCALE GENOMIC DNA]</scope>
    <source>
        <strain evidence="11 12">KC333</strain>
    </source>
</reference>
<dbReference type="RefSeq" id="WP_111180815.1">
    <property type="nucleotide sequence ID" value="NZ_POUD01000089.1"/>
</dbReference>
<evidence type="ECO:0000256" key="6">
    <source>
        <dbReference type="NCBIfam" id="TIGR01068"/>
    </source>
</evidence>
<comment type="caution">
    <text evidence="11">The sequence shown here is derived from an EMBL/GenBank/DDBJ whole genome shotgun (WGS) entry which is preliminary data.</text>
</comment>
<dbReference type="InterPro" id="IPR013766">
    <property type="entry name" value="Thioredoxin_domain"/>
</dbReference>
<evidence type="ECO:0000256" key="7">
    <source>
        <dbReference type="PIRNR" id="PIRNR000077"/>
    </source>
</evidence>
<dbReference type="PANTHER" id="PTHR45663">
    <property type="entry name" value="GEO12009P1"/>
    <property type="match status" value="1"/>
</dbReference>
<dbReference type="NCBIfam" id="TIGR01068">
    <property type="entry name" value="thioredoxin"/>
    <property type="match status" value="1"/>
</dbReference>
<keyword evidence="4 9" id="KW-1015">Disulfide bond</keyword>
<keyword evidence="3" id="KW-0249">Electron transport</keyword>
<dbReference type="PIRSF" id="PIRSF000077">
    <property type="entry name" value="Thioredoxin"/>
    <property type="match status" value="1"/>
</dbReference>
<keyword evidence="12" id="KW-1185">Reference proteome</keyword>
<dbReference type="GO" id="GO:0005829">
    <property type="term" value="C:cytosol"/>
    <property type="evidence" value="ECO:0007669"/>
    <property type="project" value="TreeGrafter"/>
</dbReference>
<evidence type="ECO:0000256" key="1">
    <source>
        <dbReference type="ARBA" id="ARBA00008987"/>
    </source>
</evidence>
<feature type="disulfide bond" description="Redox-active" evidence="9">
    <location>
        <begin position="33"/>
        <end position="36"/>
    </location>
</feature>
<dbReference type="AlphaFoldDB" id="A0A2W2DWF8"/>
<evidence type="ECO:0000256" key="5">
    <source>
        <dbReference type="ARBA" id="ARBA00023284"/>
    </source>
</evidence>
<dbReference type="GO" id="GO:0015035">
    <property type="term" value="F:protein-disulfide reductase activity"/>
    <property type="evidence" value="ECO:0007669"/>
    <property type="project" value="UniProtKB-UniRule"/>
</dbReference>
<evidence type="ECO:0000256" key="9">
    <source>
        <dbReference type="PIRSR" id="PIRSR000077-4"/>
    </source>
</evidence>
<evidence type="ECO:0000313" key="11">
    <source>
        <dbReference type="EMBL" id="PZG16182.1"/>
    </source>
</evidence>
<dbReference type="PRINTS" id="PR00421">
    <property type="entry name" value="THIOREDOXIN"/>
</dbReference>
<dbReference type="InterPro" id="IPR036249">
    <property type="entry name" value="Thioredoxin-like_sf"/>
</dbReference>
<protein>
    <recommendedName>
        <fullName evidence="6 7">Thioredoxin</fullName>
    </recommendedName>
</protein>
<dbReference type="FunFam" id="3.40.30.10:FF:000001">
    <property type="entry name" value="Thioredoxin"/>
    <property type="match status" value="1"/>
</dbReference>